<proteinExistence type="predicted"/>
<accession>V2WTX5</accession>
<dbReference type="OrthoDB" id="3365698at2759"/>
<evidence type="ECO:0000313" key="2">
    <source>
        <dbReference type="Proteomes" id="UP000017559"/>
    </source>
</evidence>
<keyword evidence="2" id="KW-1185">Reference proteome</keyword>
<evidence type="ECO:0000313" key="1">
    <source>
        <dbReference type="EMBL" id="ESK83620.1"/>
    </source>
</evidence>
<dbReference type="EMBL" id="AWSO01001491">
    <property type="protein sequence ID" value="ESK83620.1"/>
    <property type="molecule type" value="Genomic_DNA"/>
</dbReference>
<dbReference type="AlphaFoldDB" id="V2WTX5"/>
<name>V2WTX5_MONRO</name>
<sequence>MSLYLSSERCGITESSSQVSFLLPKLQYLQLGTANPSPVHELLAHTKHPFPSSYLHFFDQEYEDLLSTVITLDAEYATMYARLQGFDRIRQMLKTQLNEYCGIRHPIRRLPDEMLAMVFRLCVNNGISETVEAWW</sequence>
<reference evidence="1 2" key="1">
    <citation type="journal article" date="2014" name="BMC Genomics">
        <title>Genome and secretome analysis of the hemibiotrophic fungal pathogen, Moniliophthora roreri, which causes frosty pod rot disease of cacao: mechanisms of the biotrophic and necrotrophic phases.</title>
        <authorList>
            <person name="Meinhardt L.W."/>
            <person name="Costa G.G.L."/>
            <person name="Thomazella D.P.T."/>
            <person name="Teixeira P.J.P.L."/>
            <person name="Carazzolle M.F."/>
            <person name="Schuster S.C."/>
            <person name="Carlson J.E."/>
            <person name="Guiltinan M.J."/>
            <person name="Mieczkowski P."/>
            <person name="Farmer A."/>
            <person name="Ramaraj T."/>
            <person name="Crozier J."/>
            <person name="Davis R.E."/>
            <person name="Shao J."/>
            <person name="Melnick R.L."/>
            <person name="Pereira G.A.G."/>
            <person name="Bailey B.A."/>
        </authorList>
    </citation>
    <scope>NUCLEOTIDE SEQUENCE [LARGE SCALE GENOMIC DNA]</scope>
    <source>
        <strain evidence="1 2">MCA 2997</strain>
    </source>
</reference>
<comment type="caution">
    <text evidence="1">The sequence shown here is derived from an EMBL/GenBank/DDBJ whole genome shotgun (WGS) entry which is preliminary data.</text>
</comment>
<protein>
    <submittedName>
        <fullName evidence="1">Uncharacterized protein</fullName>
    </submittedName>
</protein>
<dbReference type="HOGENOM" id="CLU_1886305_0_0_1"/>
<gene>
    <name evidence="1" type="ORF">Moror_12030</name>
</gene>
<dbReference type="Proteomes" id="UP000017559">
    <property type="component" value="Unassembled WGS sequence"/>
</dbReference>
<dbReference type="KEGG" id="mrr:Moror_12030"/>
<organism evidence="1 2">
    <name type="scientific">Moniliophthora roreri (strain MCA 2997)</name>
    <name type="common">Cocoa frosty pod rot fungus</name>
    <name type="synonym">Crinipellis roreri</name>
    <dbReference type="NCBI Taxonomy" id="1381753"/>
    <lineage>
        <taxon>Eukaryota</taxon>
        <taxon>Fungi</taxon>
        <taxon>Dikarya</taxon>
        <taxon>Basidiomycota</taxon>
        <taxon>Agaricomycotina</taxon>
        <taxon>Agaricomycetes</taxon>
        <taxon>Agaricomycetidae</taxon>
        <taxon>Agaricales</taxon>
        <taxon>Marasmiineae</taxon>
        <taxon>Marasmiaceae</taxon>
        <taxon>Moniliophthora</taxon>
    </lineage>
</organism>